<keyword evidence="3 4" id="KW-0732">Signal</keyword>
<feature type="domain" description="SsuA/THI5-like" evidence="5">
    <location>
        <begin position="52"/>
        <end position="261"/>
    </location>
</feature>
<comment type="caution">
    <text evidence="6">The sequence shown here is derived from an EMBL/GenBank/DDBJ whole genome shotgun (WGS) entry which is preliminary data.</text>
</comment>
<dbReference type="InterPro" id="IPR006311">
    <property type="entry name" value="TAT_signal"/>
</dbReference>
<evidence type="ECO:0000256" key="4">
    <source>
        <dbReference type="SAM" id="SignalP"/>
    </source>
</evidence>
<comment type="subcellular location">
    <subcellularLocation>
        <location evidence="1">Periplasm</location>
    </subcellularLocation>
</comment>
<evidence type="ECO:0000256" key="1">
    <source>
        <dbReference type="ARBA" id="ARBA00004418"/>
    </source>
</evidence>
<evidence type="ECO:0000313" key="6">
    <source>
        <dbReference type="EMBL" id="RBO95564.1"/>
    </source>
</evidence>
<dbReference type="Pfam" id="PF09084">
    <property type="entry name" value="NMT1"/>
    <property type="match status" value="1"/>
</dbReference>
<dbReference type="InterPro" id="IPR015168">
    <property type="entry name" value="SsuA/THI5"/>
</dbReference>
<dbReference type="PROSITE" id="PS51318">
    <property type="entry name" value="TAT"/>
    <property type="match status" value="1"/>
</dbReference>
<dbReference type="Proteomes" id="UP000252893">
    <property type="component" value="Unassembled WGS sequence"/>
</dbReference>
<evidence type="ECO:0000259" key="5">
    <source>
        <dbReference type="Pfam" id="PF09084"/>
    </source>
</evidence>
<dbReference type="AlphaFoldDB" id="A0A366E219"/>
<feature type="signal peptide" evidence="4">
    <location>
        <begin position="1"/>
        <end position="25"/>
    </location>
</feature>
<sequence length="349" mass="37330">MSKFQLSRRQTLAGLSAAGAMSVFGAPFSLSARAQDAQIKAVLGIIRLASQAPSFIAMERGYFKAENLDMEFKYFEAAQPMAVAIAGGDVDYGVTAMSGGLINLAEKNAVKVIGGSLQEEKGLAGQIILASNKAYEAGLTEPKHLAGKSFGITTAGSSFHFMAYKIAKANNIPLSEITLRPLQKVGAVVGALTSGQIDAWAIQPSIAKKMIAEGAAKQIGLVSDVAPDYQVTTVFTSTKNAAEERVKTEAFIRAYSKAIDDYNAALVDKTASAEEVDAIAKFVHKYVEMDLPFEQAKANLVNGAMRINKGLALSLGSVTEQLNWFKDEKMVKDTITSEMLFDTSYVKTI</sequence>
<evidence type="ECO:0000313" key="7">
    <source>
        <dbReference type="Proteomes" id="UP000252893"/>
    </source>
</evidence>
<dbReference type="GO" id="GO:0042597">
    <property type="term" value="C:periplasmic space"/>
    <property type="evidence" value="ECO:0007669"/>
    <property type="project" value="UniProtKB-SubCell"/>
</dbReference>
<dbReference type="PANTHER" id="PTHR30024">
    <property type="entry name" value="ALIPHATIC SULFONATES-BINDING PROTEIN-RELATED"/>
    <property type="match status" value="1"/>
</dbReference>
<proteinExistence type="inferred from homology"/>
<keyword evidence="7" id="KW-1185">Reference proteome</keyword>
<evidence type="ECO:0000256" key="3">
    <source>
        <dbReference type="ARBA" id="ARBA00022729"/>
    </source>
</evidence>
<comment type="similarity">
    <text evidence="2">Belongs to the bacterial solute-binding protein SsuA/TauA family.</text>
</comment>
<evidence type="ECO:0000256" key="2">
    <source>
        <dbReference type="ARBA" id="ARBA00010742"/>
    </source>
</evidence>
<reference evidence="6 7" key="1">
    <citation type="submission" date="2018-06" db="EMBL/GenBank/DDBJ databases">
        <title>Genomic Encyclopedia of Type Strains, Phase IV (KMG-IV): sequencing the most valuable type-strain genomes for metagenomic binning, comparative biology and taxonomic classification.</title>
        <authorList>
            <person name="Goeker M."/>
        </authorList>
    </citation>
    <scope>NUCLEOTIDE SEQUENCE [LARGE SCALE GENOMIC DNA]</scope>
    <source>
        <strain evidence="6 7">DSM 25619</strain>
    </source>
</reference>
<gene>
    <name evidence="6" type="ORF">DFR47_103127</name>
</gene>
<dbReference type="EMBL" id="QNRH01000003">
    <property type="protein sequence ID" value="RBO95564.1"/>
    <property type="molecule type" value="Genomic_DNA"/>
</dbReference>
<accession>A0A366E219</accession>
<organism evidence="6 7">
    <name type="scientific">Pseudochrobactrum asaccharolyticum</name>
    <dbReference type="NCBI Taxonomy" id="354351"/>
    <lineage>
        <taxon>Bacteria</taxon>
        <taxon>Pseudomonadati</taxon>
        <taxon>Pseudomonadota</taxon>
        <taxon>Alphaproteobacteria</taxon>
        <taxon>Hyphomicrobiales</taxon>
        <taxon>Brucellaceae</taxon>
        <taxon>Pseudochrobactrum</taxon>
    </lineage>
</organism>
<name>A0A366E219_9HYPH</name>
<dbReference type="GO" id="GO:0042918">
    <property type="term" value="P:alkanesulfonate transmembrane transport"/>
    <property type="evidence" value="ECO:0007669"/>
    <property type="project" value="TreeGrafter"/>
</dbReference>
<protein>
    <submittedName>
        <fullName evidence="6">NitT/TauT family transport system substrate-binding protein</fullName>
    </submittedName>
</protein>
<dbReference type="RefSeq" id="WP_113944111.1">
    <property type="nucleotide sequence ID" value="NZ_JBHEEG010000008.1"/>
</dbReference>
<dbReference type="SUPFAM" id="SSF53850">
    <property type="entry name" value="Periplasmic binding protein-like II"/>
    <property type="match status" value="1"/>
</dbReference>
<dbReference type="PANTHER" id="PTHR30024:SF47">
    <property type="entry name" value="TAURINE-BINDING PERIPLASMIC PROTEIN"/>
    <property type="match status" value="1"/>
</dbReference>
<dbReference type="OrthoDB" id="9815602at2"/>
<dbReference type="Gene3D" id="3.40.190.10">
    <property type="entry name" value="Periplasmic binding protein-like II"/>
    <property type="match status" value="2"/>
</dbReference>
<feature type="chain" id="PRO_5016966504" evidence="4">
    <location>
        <begin position="26"/>
        <end position="349"/>
    </location>
</feature>